<dbReference type="GO" id="GO:0009231">
    <property type="term" value="P:riboflavin biosynthetic process"/>
    <property type="evidence" value="ECO:0007669"/>
    <property type="project" value="UniProtKB-UniPathway"/>
</dbReference>
<dbReference type="STRING" id="1223545.GS4_18_00690"/>
<feature type="domain" description="CMP/dCMP-type deaminase" evidence="18">
    <location>
        <begin position="10"/>
        <end position="134"/>
    </location>
</feature>
<keyword evidence="7 14" id="KW-0479">Metal-binding</keyword>
<dbReference type="OrthoDB" id="9800865at2"/>
<feature type="binding site" evidence="16">
    <location>
        <position position="216"/>
    </location>
    <ligand>
        <name>substrate</name>
    </ligand>
</feature>
<dbReference type="eggNOG" id="COG1985">
    <property type="taxonomic scope" value="Bacteria"/>
</dbReference>
<dbReference type="InterPro" id="IPR004794">
    <property type="entry name" value="Eubact_RibD"/>
</dbReference>
<dbReference type="PROSITE" id="PS51747">
    <property type="entry name" value="CYT_DCMP_DEAMINASES_2"/>
    <property type="match status" value="1"/>
</dbReference>
<comment type="function">
    <text evidence="1 14">Converts 2,5-diamino-6-(ribosylamino)-4(3h)-pyrimidinone 5'-phosphate into 5-amino-6-(ribosylamino)-2,4(1h,3h)-pyrimidinedione 5'-phosphate.</text>
</comment>
<sequence length="348" mass="35478">MPDDLDPAAIDPTIATAMATAIAESVGSQGSSSPNPPVGAVILDRDGAVVGRGATQPPGGPHAEVMALRDAGPAARGGTAVVTLEPCNHTGRTGPCARALIDAGVAAVRYAVPDLSPVAGGGAATLRAAGIDVVGDVARTDAEAGPLRHWLFRQRVGRPFVTAKIASTLDGRIAAPDGTSQWITGPRARAAVHEQRARLDAIVVGTGTVIRDDPSLTARHADGHLYPHQPTRVAMGRRRLPADARVADDAAPFVQVGSHDPADVLAALPDALWVLVEGGPAIIGAFLAADLVDEVDLFLAPTILGAGAASIDIPSVQTLTDARGFSITGVDGLDPDVRIRLGRPTNPT</sequence>
<evidence type="ECO:0000256" key="11">
    <source>
        <dbReference type="ARBA" id="ARBA00023268"/>
    </source>
</evidence>
<dbReference type="AlphaFoldDB" id="M0QKH2"/>
<feature type="binding site" evidence="17">
    <location>
        <position position="96"/>
    </location>
    <ligand>
        <name>Zn(2+)</name>
        <dbReference type="ChEBI" id="CHEBI:29105"/>
        <note>catalytic</note>
    </ligand>
</feature>
<feature type="binding site" evidence="17">
    <location>
        <position position="62"/>
    </location>
    <ligand>
        <name>Zn(2+)</name>
        <dbReference type="ChEBI" id="CHEBI:29105"/>
        <note>catalytic</note>
    </ligand>
</feature>
<dbReference type="eggNOG" id="COG0117">
    <property type="taxonomic scope" value="Bacteria"/>
</dbReference>
<dbReference type="PANTHER" id="PTHR38011:SF7">
    <property type="entry name" value="2,5-DIAMINO-6-RIBOSYLAMINO-4(3H)-PYRIMIDINONE 5'-PHOSPHATE REDUCTASE"/>
    <property type="match status" value="1"/>
</dbReference>
<evidence type="ECO:0000256" key="3">
    <source>
        <dbReference type="ARBA" id="ARBA00004910"/>
    </source>
</evidence>
<dbReference type="GO" id="GO:0008835">
    <property type="term" value="F:diaminohydroxyphosphoribosylaminopyrimidine deaminase activity"/>
    <property type="evidence" value="ECO:0007669"/>
    <property type="project" value="UniProtKB-EC"/>
</dbReference>
<feature type="binding site" evidence="16">
    <location>
        <position position="219"/>
    </location>
    <ligand>
        <name>substrate</name>
    </ligand>
</feature>
<dbReference type="CDD" id="cd01284">
    <property type="entry name" value="Riboflavin_deaminase-reductase"/>
    <property type="match status" value="1"/>
</dbReference>
<feature type="binding site" evidence="16">
    <location>
        <begin position="279"/>
        <end position="285"/>
    </location>
    <ligand>
        <name>NADP(+)</name>
        <dbReference type="ChEBI" id="CHEBI:58349"/>
    </ligand>
</feature>
<comment type="catalytic activity">
    <reaction evidence="12 14">
        <text>5-amino-6-(5-phospho-D-ribitylamino)uracil + NADP(+) = 5-amino-6-(5-phospho-D-ribosylamino)uracil + NADPH + H(+)</text>
        <dbReference type="Rhea" id="RHEA:17845"/>
        <dbReference type="ChEBI" id="CHEBI:15378"/>
        <dbReference type="ChEBI" id="CHEBI:57783"/>
        <dbReference type="ChEBI" id="CHEBI:58349"/>
        <dbReference type="ChEBI" id="CHEBI:58421"/>
        <dbReference type="ChEBI" id="CHEBI:58453"/>
        <dbReference type="EC" id="1.1.1.193"/>
    </reaction>
</comment>
<dbReference type="PANTHER" id="PTHR38011">
    <property type="entry name" value="DIHYDROFOLATE REDUCTASE FAMILY PROTEIN (AFU_ORTHOLOGUE AFUA_8G06820)"/>
    <property type="match status" value="1"/>
</dbReference>
<evidence type="ECO:0000256" key="15">
    <source>
        <dbReference type="PIRSR" id="PIRSR006769-1"/>
    </source>
</evidence>
<keyword evidence="8 14" id="KW-0862">Zinc</keyword>
<feature type="binding site" evidence="16">
    <location>
        <position position="208"/>
    </location>
    <ligand>
        <name>NADP(+)</name>
        <dbReference type="ChEBI" id="CHEBI:58349"/>
    </ligand>
</feature>
<evidence type="ECO:0000256" key="17">
    <source>
        <dbReference type="PIRSR" id="PIRSR006769-3"/>
    </source>
</evidence>
<evidence type="ECO:0000259" key="18">
    <source>
        <dbReference type="PROSITE" id="PS51747"/>
    </source>
</evidence>
<dbReference type="InterPro" id="IPR016192">
    <property type="entry name" value="APOBEC/CMP_deaminase_Zn-bd"/>
</dbReference>
<evidence type="ECO:0000256" key="8">
    <source>
        <dbReference type="ARBA" id="ARBA00022833"/>
    </source>
</evidence>
<evidence type="ECO:0000256" key="5">
    <source>
        <dbReference type="ARBA" id="ARBA00007417"/>
    </source>
</evidence>
<dbReference type="SUPFAM" id="SSF53927">
    <property type="entry name" value="Cytidine deaminase-like"/>
    <property type="match status" value="1"/>
</dbReference>
<comment type="catalytic activity">
    <reaction evidence="13 14">
        <text>2,5-diamino-6-hydroxy-4-(5-phosphoribosylamino)-pyrimidine + H2O + H(+) = 5-amino-6-(5-phospho-D-ribosylamino)uracil + NH4(+)</text>
        <dbReference type="Rhea" id="RHEA:21868"/>
        <dbReference type="ChEBI" id="CHEBI:15377"/>
        <dbReference type="ChEBI" id="CHEBI:15378"/>
        <dbReference type="ChEBI" id="CHEBI:28938"/>
        <dbReference type="ChEBI" id="CHEBI:58453"/>
        <dbReference type="ChEBI" id="CHEBI:58614"/>
        <dbReference type="EC" id="3.5.4.26"/>
    </reaction>
</comment>
<dbReference type="PROSITE" id="PS00903">
    <property type="entry name" value="CYT_DCMP_DEAMINASES_1"/>
    <property type="match status" value="1"/>
</dbReference>
<evidence type="ECO:0000256" key="13">
    <source>
        <dbReference type="ARBA" id="ARBA00049886"/>
    </source>
</evidence>
<gene>
    <name evidence="19" type="primary">ribD</name>
    <name evidence="19" type="ORF">GS4_18_00690</name>
</gene>
<dbReference type="EMBL" id="BANX01000018">
    <property type="protein sequence ID" value="GAC68781.1"/>
    <property type="molecule type" value="Genomic_DNA"/>
</dbReference>
<evidence type="ECO:0000256" key="14">
    <source>
        <dbReference type="PIRNR" id="PIRNR006769"/>
    </source>
</evidence>
<dbReference type="Pfam" id="PF01872">
    <property type="entry name" value="RibD_C"/>
    <property type="match status" value="1"/>
</dbReference>
<dbReference type="Pfam" id="PF00383">
    <property type="entry name" value="dCMP_cyt_deam_1"/>
    <property type="match status" value="1"/>
</dbReference>
<dbReference type="UniPathway" id="UPA00275">
    <property type="reaction ID" value="UER00401"/>
</dbReference>
<evidence type="ECO:0000256" key="9">
    <source>
        <dbReference type="ARBA" id="ARBA00022857"/>
    </source>
</evidence>
<dbReference type="NCBIfam" id="TIGR00326">
    <property type="entry name" value="eubact_ribD"/>
    <property type="match status" value="1"/>
</dbReference>
<evidence type="ECO:0000256" key="1">
    <source>
        <dbReference type="ARBA" id="ARBA00002151"/>
    </source>
</evidence>
<dbReference type="InterPro" id="IPR050765">
    <property type="entry name" value="Riboflavin_Biosynth_HTPR"/>
</dbReference>
<evidence type="ECO:0000256" key="6">
    <source>
        <dbReference type="ARBA" id="ARBA00022619"/>
    </source>
</evidence>
<reference evidence="19 20" key="1">
    <citation type="submission" date="2013-01" db="EMBL/GenBank/DDBJ databases">
        <title>Whole genome shotgun sequence of Gordonia soli NBRC 108243.</title>
        <authorList>
            <person name="Isaki-Nakamura S."/>
            <person name="Hosoyama A."/>
            <person name="Tsuchikane K."/>
            <person name="Ando Y."/>
            <person name="Baba S."/>
            <person name="Ohji S."/>
            <person name="Hamada M."/>
            <person name="Tamura T."/>
            <person name="Yamazoe A."/>
            <person name="Yamazaki S."/>
            <person name="Fujita N."/>
        </authorList>
    </citation>
    <scope>NUCLEOTIDE SEQUENCE [LARGE SCALE GENOMIC DNA]</scope>
    <source>
        <strain evidence="19 20">NBRC 108243</strain>
    </source>
</reference>
<dbReference type="GO" id="GO:0008270">
    <property type="term" value="F:zinc ion binding"/>
    <property type="evidence" value="ECO:0007669"/>
    <property type="project" value="InterPro"/>
</dbReference>
<keyword evidence="10 14" id="KW-0560">Oxidoreductase</keyword>
<keyword evidence="20" id="KW-1185">Reference proteome</keyword>
<keyword evidence="9 14" id="KW-0521">NADP</keyword>
<evidence type="ECO:0000256" key="16">
    <source>
        <dbReference type="PIRSR" id="PIRSR006769-2"/>
    </source>
</evidence>
<dbReference type="InterPro" id="IPR024072">
    <property type="entry name" value="DHFR-like_dom_sf"/>
</dbReference>
<dbReference type="EC" id="1.1.1.193" evidence="14"/>
<feature type="active site" description="Proton donor" evidence="15">
    <location>
        <position position="64"/>
    </location>
</feature>
<dbReference type="Gene3D" id="3.40.140.10">
    <property type="entry name" value="Cytidine Deaminase, domain 2"/>
    <property type="match status" value="1"/>
</dbReference>
<comment type="similarity">
    <text evidence="4 14">In the N-terminal section; belongs to the cytidine and deoxycytidylate deaminase family.</text>
</comment>
<feature type="binding site" evidence="16">
    <location>
        <position position="196"/>
    </location>
    <ligand>
        <name>substrate</name>
    </ligand>
</feature>
<feature type="binding site" evidence="16">
    <location>
        <position position="182"/>
    </location>
    <ligand>
        <name>NADP(+)</name>
        <dbReference type="ChEBI" id="CHEBI:58349"/>
    </ligand>
</feature>
<evidence type="ECO:0000256" key="7">
    <source>
        <dbReference type="ARBA" id="ARBA00022723"/>
    </source>
</evidence>
<dbReference type="EC" id="3.5.4.26" evidence="14"/>
<feature type="binding site" evidence="16">
    <location>
        <position position="212"/>
    </location>
    <ligand>
        <name>NADP(+)</name>
        <dbReference type="ChEBI" id="CHEBI:58349"/>
    </ligand>
</feature>
<feature type="binding site" evidence="16">
    <location>
        <position position="166"/>
    </location>
    <ligand>
        <name>NADP(+)</name>
        <dbReference type="ChEBI" id="CHEBI:58349"/>
    </ligand>
</feature>
<feature type="binding site" evidence="16">
    <location>
        <position position="277"/>
    </location>
    <ligand>
        <name>substrate</name>
    </ligand>
</feature>
<dbReference type="GO" id="GO:0008703">
    <property type="term" value="F:5-amino-6-(5-phosphoribosylamino)uracil reductase activity"/>
    <property type="evidence" value="ECO:0007669"/>
    <property type="project" value="UniProtKB-EC"/>
</dbReference>
<keyword evidence="6 14" id="KW-0686">Riboflavin biosynthesis</keyword>
<comment type="pathway">
    <text evidence="3 14">Cofactor biosynthesis; riboflavin biosynthesis; 5-amino-6-(D-ribitylamino)uracil from GTP: step 3/4.</text>
</comment>
<evidence type="ECO:0000313" key="19">
    <source>
        <dbReference type="EMBL" id="GAC68781.1"/>
    </source>
</evidence>
<protein>
    <recommendedName>
        <fullName evidence="14">Riboflavin biosynthesis protein RibD</fullName>
    </recommendedName>
    <domain>
        <recommendedName>
            <fullName evidence="14">Diaminohydroxyphosphoribosylaminopyrimidine deaminase</fullName>
            <shortName evidence="14">DRAP deaminase</shortName>
            <ecNumber evidence="14">3.5.4.26</ecNumber>
        </recommendedName>
        <alternativeName>
            <fullName evidence="14">Riboflavin-specific deaminase</fullName>
        </alternativeName>
    </domain>
    <domain>
        <recommendedName>
            <fullName evidence="14">5-amino-6-(5-phosphoribosylamino)uracil reductase</fullName>
            <ecNumber evidence="14">1.1.1.193</ecNumber>
        </recommendedName>
        <alternativeName>
            <fullName evidence="14">HTP reductase</fullName>
        </alternativeName>
    </domain>
</protein>
<organism evidence="19 20">
    <name type="scientific">Gordonia soli NBRC 108243</name>
    <dbReference type="NCBI Taxonomy" id="1223545"/>
    <lineage>
        <taxon>Bacteria</taxon>
        <taxon>Bacillati</taxon>
        <taxon>Actinomycetota</taxon>
        <taxon>Actinomycetes</taxon>
        <taxon>Mycobacteriales</taxon>
        <taxon>Gordoniaceae</taxon>
        <taxon>Gordonia</taxon>
    </lineage>
</organism>
<evidence type="ECO:0000256" key="2">
    <source>
        <dbReference type="ARBA" id="ARBA00004882"/>
    </source>
</evidence>
<comment type="pathway">
    <text evidence="2 14">Cofactor biosynthesis; riboflavin biosynthesis; 5-amino-6-(D-ribitylamino)uracil from GTP: step 2/4.</text>
</comment>
<dbReference type="Proteomes" id="UP000011666">
    <property type="component" value="Unassembled WGS sequence"/>
</dbReference>
<evidence type="ECO:0000256" key="4">
    <source>
        <dbReference type="ARBA" id="ARBA00005259"/>
    </source>
</evidence>
<evidence type="ECO:0000256" key="12">
    <source>
        <dbReference type="ARBA" id="ARBA00049861"/>
    </source>
</evidence>
<dbReference type="SUPFAM" id="SSF53597">
    <property type="entry name" value="Dihydrofolate reductase-like"/>
    <property type="match status" value="1"/>
</dbReference>
<name>M0QKH2_9ACTN</name>
<feature type="binding site" evidence="17">
    <location>
        <position position="87"/>
    </location>
    <ligand>
        <name>Zn(2+)</name>
        <dbReference type="ChEBI" id="CHEBI:29105"/>
        <note>catalytic</note>
    </ligand>
</feature>
<comment type="similarity">
    <text evidence="5 14">In the C-terminal section; belongs to the HTP reductase family.</text>
</comment>
<accession>M0QKH2</accession>
<dbReference type="PIRSF" id="PIRSF006769">
    <property type="entry name" value="RibD"/>
    <property type="match status" value="1"/>
</dbReference>
<dbReference type="InterPro" id="IPR002734">
    <property type="entry name" value="RibDG_C"/>
</dbReference>
<dbReference type="InterPro" id="IPR002125">
    <property type="entry name" value="CMP_dCMP_dom"/>
</dbReference>
<comment type="cofactor">
    <cofactor evidence="14 17">
        <name>Zn(2+)</name>
        <dbReference type="ChEBI" id="CHEBI:29105"/>
    </cofactor>
    <text evidence="14 17">Binds 1 zinc ion.</text>
</comment>
<dbReference type="InterPro" id="IPR016193">
    <property type="entry name" value="Cytidine_deaminase-like"/>
</dbReference>
<feature type="binding site" evidence="16">
    <location>
        <position position="180"/>
    </location>
    <ligand>
        <name>substrate</name>
    </ligand>
</feature>
<keyword evidence="11" id="KW-0511">Multifunctional enzyme</keyword>
<proteinExistence type="inferred from homology"/>
<dbReference type="Gene3D" id="3.40.430.10">
    <property type="entry name" value="Dihydrofolate Reductase, subunit A"/>
    <property type="match status" value="1"/>
</dbReference>
<dbReference type="RefSeq" id="WP_007621220.1">
    <property type="nucleotide sequence ID" value="NZ_BANX01000018.1"/>
</dbReference>
<comment type="caution">
    <text evidence="19">The sequence shown here is derived from an EMBL/GenBank/DDBJ whole genome shotgun (WGS) entry which is preliminary data.</text>
</comment>
<evidence type="ECO:0000256" key="10">
    <source>
        <dbReference type="ARBA" id="ARBA00023002"/>
    </source>
</evidence>
<evidence type="ECO:0000313" key="20">
    <source>
        <dbReference type="Proteomes" id="UP000011666"/>
    </source>
</evidence>
<keyword evidence="14" id="KW-0378">Hydrolase</keyword>